<dbReference type="EMBL" id="FNUT01000007">
    <property type="protein sequence ID" value="SEG40217.1"/>
    <property type="molecule type" value="Genomic_DNA"/>
</dbReference>
<protein>
    <recommendedName>
        <fullName evidence="3">Amidinotransferase</fullName>
    </recommendedName>
</protein>
<dbReference type="Proteomes" id="UP000236731">
    <property type="component" value="Unassembled WGS sequence"/>
</dbReference>
<dbReference type="PANTHER" id="PTHR43224:SF1">
    <property type="entry name" value="AMIDINOTRANSFERASE"/>
    <property type="match status" value="1"/>
</dbReference>
<organism evidence="1 2">
    <name type="scientific">Sphingobacterium lactis</name>
    <dbReference type="NCBI Taxonomy" id="797291"/>
    <lineage>
        <taxon>Bacteria</taxon>
        <taxon>Pseudomonadati</taxon>
        <taxon>Bacteroidota</taxon>
        <taxon>Sphingobacteriia</taxon>
        <taxon>Sphingobacteriales</taxon>
        <taxon>Sphingobacteriaceae</taxon>
        <taxon>Sphingobacterium</taxon>
    </lineage>
</organism>
<dbReference type="AlphaFoldDB" id="A0A1H5ZX02"/>
<dbReference type="PIRSF" id="PIRSF028188">
    <property type="entry name" value="Amdntrnsf_FN0238"/>
    <property type="match status" value="1"/>
</dbReference>
<sequence length="304" mass="34833">MQTTHSILMVRPAAFRMNEETAVNNYFQSEGGQTERVADLALAEFDNYVQVLKDAGVKVFVVQDTGEFDTPDSLFPNNVISFHHNKAILYPMFAENRREERKLNYLGKLDQAGFHFEKTEDYTAYEDRKQFLEGTGVLILDRDHKITYCSISDRADEELLHVFCKDQGYKPFMFYATQEVDGQFLPIYHTNVMMSVGKNFCLICLDTVRDARERNNLENLLIMSGKEIIAITEDQMNHFAGNILEVKNITGDPLICMSSQAYEALDDETIERLEKHGRIIHAPLYSIEKFGGGSARCMMAEIFI</sequence>
<dbReference type="NCBIfam" id="NF046062">
    <property type="entry name" value="citrull_CtlX"/>
    <property type="match status" value="1"/>
</dbReference>
<dbReference type="RefSeq" id="WP_103906630.1">
    <property type="nucleotide sequence ID" value="NZ_CP049246.1"/>
</dbReference>
<dbReference type="OrthoDB" id="9788268at2"/>
<reference evidence="2" key="1">
    <citation type="submission" date="2016-10" db="EMBL/GenBank/DDBJ databases">
        <authorList>
            <person name="Varghese N."/>
            <person name="Submissions S."/>
        </authorList>
    </citation>
    <scope>NUCLEOTIDE SEQUENCE [LARGE SCALE GENOMIC DNA]</scope>
    <source>
        <strain evidence="2">DSM 22361</strain>
    </source>
</reference>
<dbReference type="PANTHER" id="PTHR43224">
    <property type="entry name" value="AMIDINOTRANSFERASE"/>
    <property type="match status" value="1"/>
</dbReference>
<dbReference type="SUPFAM" id="SSF55909">
    <property type="entry name" value="Pentein"/>
    <property type="match status" value="1"/>
</dbReference>
<evidence type="ECO:0000313" key="2">
    <source>
        <dbReference type="Proteomes" id="UP000236731"/>
    </source>
</evidence>
<dbReference type="Gene3D" id="3.75.10.10">
    <property type="entry name" value="L-arginine/glycine Amidinotransferase, Chain A"/>
    <property type="match status" value="1"/>
</dbReference>
<keyword evidence="2" id="KW-1185">Reference proteome</keyword>
<dbReference type="Pfam" id="PF19420">
    <property type="entry name" value="DDAH_eukar"/>
    <property type="match status" value="1"/>
</dbReference>
<proteinExistence type="predicted"/>
<dbReference type="InterPro" id="IPR014541">
    <property type="entry name" value="Amdntrnsf_FN0238"/>
</dbReference>
<evidence type="ECO:0008006" key="3">
    <source>
        <dbReference type="Google" id="ProtNLM"/>
    </source>
</evidence>
<name>A0A1H5ZX02_9SPHI</name>
<gene>
    <name evidence="1" type="ORF">SAMN05421877_107201</name>
</gene>
<accession>A0A1H5ZX02</accession>
<evidence type="ECO:0000313" key="1">
    <source>
        <dbReference type="EMBL" id="SEG40217.1"/>
    </source>
</evidence>